<gene>
    <name evidence="1" type="ORF">H310_08643</name>
</gene>
<dbReference type="eggNOG" id="KOG0017">
    <property type="taxonomic scope" value="Eukaryota"/>
</dbReference>
<dbReference type="GeneID" id="20085693"/>
<reference evidence="1" key="1">
    <citation type="submission" date="2013-12" db="EMBL/GenBank/DDBJ databases">
        <title>The Genome Sequence of Aphanomyces invadans NJM9701.</title>
        <authorList>
            <consortium name="The Broad Institute Genomics Platform"/>
            <person name="Russ C."/>
            <person name="Tyler B."/>
            <person name="van West P."/>
            <person name="Dieguez-Uribeondo J."/>
            <person name="Young S.K."/>
            <person name="Zeng Q."/>
            <person name="Gargeya S."/>
            <person name="Fitzgerald M."/>
            <person name="Abouelleil A."/>
            <person name="Alvarado L."/>
            <person name="Chapman S.B."/>
            <person name="Gainer-Dewar J."/>
            <person name="Goldberg J."/>
            <person name="Griggs A."/>
            <person name="Gujja S."/>
            <person name="Hansen M."/>
            <person name="Howarth C."/>
            <person name="Imamovic A."/>
            <person name="Ireland A."/>
            <person name="Larimer J."/>
            <person name="McCowan C."/>
            <person name="Murphy C."/>
            <person name="Pearson M."/>
            <person name="Poon T.W."/>
            <person name="Priest M."/>
            <person name="Roberts A."/>
            <person name="Saif S."/>
            <person name="Shea T."/>
            <person name="Sykes S."/>
            <person name="Wortman J."/>
            <person name="Nusbaum C."/>
            <person name="Birren B."/>
        </authorList>
    </citation>
    <scope>NUCLEOTIDE SEQUENCE [LARGE SCALE GENOMIC DNA]</scope>
    <source>
        <strain evidence="1">NJM9701</strain>
    </source>
</reference>
<dbReference type="GO" id="GO:0003676">
    <property type="term" value="F:nucleic acid binding"/>
    <property type="evidence" value="ECO:0007669"/>
    <property type="project" value="InterPro"/>
</dbReference>
<sequence>MVKYQADKLQRWALVMSTFPYTIESVSGEDNDFEWPTAQSVLKSQKNGLQDEGQPPPGVTWNDDIKFYVTPGDKIWVPDDDLDLQQRLCVITHQGAAGHRRVAAKMHLSRGIKDDMSGFVRLFPSQTADVTATAAALMDCFTTSGIVTTWVSDCGSHFKNEVIEKANGSVEVVNKMLLPAVKALLSEWRFPATQWPMVLSLVQGALNHQLSNRLGGLATATAFGGFDATSPLSWIVHPTTKEVWDVDWLDKSRIKHVQNLRKSIDEMHRDASVRSEKLRSQAIARQRKK</sequence>
<dbReference type="SUPFAM" id="SSF53098">
    <property type="entry name" value="Ribonuclease H-like"/>
    <property type="match status" value="1"/>
</dbReference>
<name>A0A024TX08_9STRA</name>
<proteinExistence type="predicted"/>
<dbReference type="EMBL" id="KI913969">
    <property type="protein sequence ID" value="ETV98504.1"/>
    <property type="molecule type" value="Genomic_DNA"/>
</dbReference>
<dbReference type="VEuPathDB" id="FungiDB:H310_08643"/>
<dbReference type="RefSeq" id="XP_008872701.1">
    <property type="nucleotide sequence ID" value="XM_008874479.1"/>
</dbReference>
<evidence type="ECO:0000313" key="1">
    <source>
        <dbReference type="EMBL" id="ETV98504.1"/>
    </source>
</evidence>
<dbReference type="InterPro" id="IPR012337">
    <property type="entry name" value="RNaseH-like_sf"/>
</dbReference>
<dbReference type="AlphaFoldDB" id="A0A024TX08"/>
<dbReference type="Gene3D" id="3.30.420.10">
    <property type="entry name" value="Ribonuclease H-like superfamily/Ribonuclease H"/>
    <property type="match status" value="1"/>
</dbReference>
<organism evidence="1">
    <name type="scientific">Aphanomyces invadans</name>
    <dbReference type="NCBI Taxonomy" id="157072"/>
    <lineage>
        <taxon>Eukaryota</taxon>
        <taxon>Sar</taxon>
        <taxon>Stramenopiles</taxon>
        <taxon>Oomycota</taxon>
        <taxon>Saprolegniomycetes</taxon>
        <taxon>Saprolegniales</taxon>
        <taxon>Verrucalvaceae</taxon>
        <taxon>Aphanomyces</taxon>
    </lineage>
</organism>
<dbReference type="InterPro" id="IPR036397">
    <property type="entry name" value="RNaseH_sf"/>
</dbReference>
<evidence type="ECO:0008006" key="2">
    <source>
        <dbReference type="Google" id="ProtNLM"/>
    </source>
</evidence>
<protein>
    <recommendedName>
        <fullName evidence="2">Integrase catalytic domain-containing protein</fullName>
    </recommendedName>
</protein>
<accession>A0A024TX08</accession>